<evidence type="ECO:0000313" key="2">
    <source>
        <dbReference type="EMBL" id="MBB4805898.1"/>
    </source>
</evidence>
<sequence>MIKKSRLNFIVYGITIILFAIIACKKYDDEIGIPENYILTENRISNDCVFFQMRFTKGDYILKYSLSGSCKNLKEEAYLKSYSIYIDSNYDNLKNKKGYIMIDHYKVSDIELFQRKIIWITKKKLDSSVSLFESNENSFTLILSNN</sequence>
<organism evidence="2 3">
    <name type="scientific">Chryseobacterium defluvii</name>
    <dbReference type="NCBI Taxonomy" id="160396"/>
    <lineage>
        <taxon>Bacteria</taxon>
        <taxon>Pseudomonadati</taxon>
        <taxon>Bacteroidota</taxon>
        <taxon>Flavobacteriia</taxon>
        <taxon>Flavobacteriales</taxon>
        <taxon>Weeksellaceae</taxon>
        <taxon>Chryseobacterium group</taxon>
        <taxon>Chryseobacterium</taxon>
    </lineage>
</organism>
<dbReference type="PROSITE" id="PS51257">
    <property type="entry name" value="PROKAR_LIPOPROTEIN"/>
    <property type="match status" value="1"/>
</dbReference>
<dbReference type="AlphaFoldDB" id="A0A840KD19"/>
<evidence type="ECO:0000313" key="3">
    <source>
        <dbReference type="Proteomes" id="UP000592180"/>
    </source>
</evidence>
<evidence type="ECO:0008006" key="4">
    <source>
        <dbReference type="Google" id="ProtNLM"/>
    </source>
</evidence>
<keyword evidence="1" id="KW-1133">Transmembrane helix</keyword>
<reference evidence="2 3" key="1">
    <citation type="submission" date="2020-08" db="EMBL/GenBank/DDBJ databases">
        <title>Functional genomics of gut bacteria from endangered species of beetles.</title>
        <authorList>
            <person name="Carlos-Shanley C."/>
        </authorList>
    </citation>
    <scope>NUCLEOTIDE SEQUENCE [LARGE SCALE GENOMIC DNA]</scope>
    <source>
        <strain evidence="2 3">S00151</strain>
    </source>
</reference>
<dbReference type="EMBL" id="JACHLE010000001">
    <property type="protein sequence ID" value="MBB4805898.1"/>
    <property type="molecule type" value="Genomic_DNA"/>
</dbReference>
<name>A0A840KD19_9FLAO</name>
<dbReference type="Proteomes" id="UP000592180">
    <property type="component" value="Unassembled WGS sequence"/>
</dbReference>
<dbReference type="RefSeq" id="WP_184185835.1">
    <property type="nucleotide sequence ID" value="NZ_JACHLE010000001.1"/>
</dbReference>
<accession>A0A840KD19</accession>
<gene>
    <name evidence="2" type="ORF">HNP38_001170</name>
</gene>
<protein>
    <recommendedName>
        <fullName evidence="4">Lipoprotein</fullName>
    </recommendedName>
</protein>
<keyword evidence="1" id="KW-0472">Membrane</keyword>
<evidence type="ECO:0000256" key="1">
    <source>
        <dbReference type="SAM" id="Phobius"/>
    </source>
</evidence>
<feature type="transmembrane region" description="Helical" evidence="1">
    <location>
        <begin position="7"/>
        <end position="23"/>
    </location>
</feature>
<keyword evidence="3" id="KW-1185">Reference proteome</keyword>
<proteinExistence type="predicted"/>
<comment type="caution">
    <text evidence="2">The sequence shown here is derived from an EMBL/GenBank/DDBJ whole genome shotgun (WGS) entry which is preliminary data.</text>
</comment>
<keyword evidence="1" id="KW-0812">Transmembrane</keyword>